<dbReference type="InterPro" id="IPR018300">
    <property type="entry name" value="Aminotrans_IV_CS"/>
</dbReference>
<keyword evidence="7" id="KW-1185">Reference proteome</keyword>
<dbReference type="Gene3D" id="3.30.470.10">
    <property type="match status" value="1"/>
</dbReference>
<dbReference type="HOGENOM" id="CLU_020844_3_0_0"/>
<dbReference type="Proteomes" id="UP000002382">
    <property type="component" value="Chromosome"/>
</dbReference>
<dbReference type="PANTHER" id="PTHR42743">
    <property type="entry name" value="AMINO-ACID AMINOTRANSFERASE"/>
    <property type="match status" value="1"/>
</dbReference>
<dbReference type="PANTHER" id="PTHR42743:SF4">
    <property type="entry name" value="BRANCHED-CHAIN-AMINO-ACID AMINOTRANSFERASE-RELATED"/>
    <property type="match status" value="1"/>
</dbReference>
<dbReference type="Gene3D" id="3.20.10.10">
    <property type="entry name" value="D-amino Acid Aminotransferase, subunit A, domain 2"/>
    <property type="match status" value="1"/>
</dbReference>
<evidence type="ECO:0000313" key="6">
    <source>
        <dbReference type="EMBL" id="ACR79074.1"/>
    </source>
</evidence>
<dbReference type="InterPro" id="IPR001544">
    <property type="entry name" value="Aminotrans_IV"/>
</dbReference>
<dbReference type="STRING" id="521045.Kole_0349"/>
<keyword evidence="6" id="KW-0808">Transferase</keyword>
<dbReference type="RefSeq" id="WP_012744861.1">
    <property type="nucleotide sequence ID" value="NC_012785.1"/>
</dbReference>
<gene>
    <name evidence="6" type="ordered locus">Kole_0349</name>
</gene>
<proteinExistence type="inferred from homology"/>
<dbReference type="GO" id="GO:0046394">
    <property type="term" value="P:carboxylic acid biosynthetic process"/>
    <property type="evidence" value="ECO:0007669"/>
    <property type="project" value="UniProtKB-ARBA"/>
</dbReference>
<comment type="similarity">
    <text evidence="2 4">Belongs to the class-IV pyridoxal-phosphate-dependent aminotransferase family.</text>
</comment>
<dbReference type="InterPro" id="IPR050571">
    <property type="entry name" value="Class-IV_PLP-Dep_Aminotrnsfr"/>
</dbReference>
<evidence type="ECO:0000256" key="2">
    <source>
        <dbReference type="ARBA" id="ARBA00009320"/>
    </source>
</evidence>
<accession>C5CDJ0</accession>
<dbReference type="FunFam" id="3.20.10.10:FF:000002">
    <property type="entry name" value="D-alanine aminotransferase"/>
    <property type="match status" value="1"/>
</dbReference>
<evidence type="ECO:0000256" key="4">
    <source>
        <dbReference type="RuleBase" id="RU004106"/>
    </source>
</evidence>
<comment type="cofactor">
    <cofactor evidence="1 5">
        <name>pyridoxal 5'-phosphate</name>
        <dbReference type="ChEBI" id="CHEBI:597326"/>
    </cofactor>
</comment>
<evidence type="ECO:0000256" key="5">
    <source>
        <dbReference type="RuleBase" id="RU004516"/>
    </source>
</evidence>
<dbReference type="eggNOG" id="COG0115">
    <property type="taxonomic scope" value="Bacteria"/>
</dbReference>
<keyword evidence="3 5" id="KW-0663">Pyridoxal phosphate</keyword>
<dbReference type="CDD" id="cd00449">
    <property type="entry name" value="PLPDE_IV"/>
    <property type="match status" value="1"/>
</dbReference>
<evidence type="ECO:0000313" key="7">
    <source>
        <dbReference type="Proteomes" id="UP000002382"/>
    </source>
</evidence>
<evidence type="ECO:0000256" key="3">
    <source>
        <dbReference type="ARBA" id="ARBA00022898"/>
    </source>
</evidence>
<evidence type="ECO:0000256" key="1">
    <source>
        <dbReference type="ARBA" id="ARBA00001933"/>
    </source>
</evidence>
<dbReference type="GO" id="GO:0008652">
    <property type="term" value="P:amino acid biosynthetic process"/>
    <property type="evidence" value="ECO:0007669"/>
    <property type="project" value="UniProtKB-ARBA"/>
</dbReference>
<protein>
    <submittedName>
        <fullName evidence="6">Aminotransferase class IV</fullName>
    </submittedName>
</protein>
<dbReference type="PROSITE" id="PS00770">
    <property type="entry name" value="AA_TRANSFER_CLASS_4"/>
    <property type="match status" value="1"/>
</dbReference>
<reference evidence="6 7" key="1">
    <citation type="submission" date="2009-06" db="EMBL/GenBank/DDBJ databases">
        <title>Complete sequence of Thermotogales bacterium TBF 19.5.1.</title>
        <authorList>
            <consortium name="US DOE Joint Genome Institute"/>
            <person name="Lucas S."/>
            <person name="Copeland A."/>
            <person name="Lapidus A."/>
            <person name="Glavina del Rio T."/>
            <person name="Tice H."/>
            <person name="Bruce D."/>
            <person name="Goodwin L."/>
            <person name="Pitluck S."/>
            <person name="Chertkov O."/>
            <person name="Brettin T."/>
            <person name="Detter J.C."/>
            <person name="Han C."/>
            <person name="Schmutz J."/>
            <person name="Larimer F."/>
            <person name="Land M."/>
            <person name="Hauser L."/>
            <person name="Kyrpides N."/>
            <person name="Ovchinnikova G."/>
            <person name="Noll K."/>
        </authorList>
    </citation>
    <scope>NUCLEOTIDE SEQUENCE [LARGE SCALE GENOMIC DNA]</scope>
    <source>
        <strain evidence="7">ATCC BAA-1733 / DSM 21960 / TBF 19.5.1</strain>
    </source>
</reference>
<dbReference type="KEGG" id="kol:Kole_0349"/>
<name>C5CDJ0_KOSOT</name>
<dbReference type="Pfam" id="PF01063">
    <property type="entry name" value="Aminotran_4"/>
    <property type="match status" value="1"/>
</dbReference>
<dbReference type="SUPFAM" id="SSF56752">
    <property type="entry name" value="D-aminoacid aminotransferase-like PLP-dependent enzymes"/>
    <property type="match status" value="1"/>
</dbReference>
<dbReference type="OrthoDB" id="9805628at2"/>
<dbReference type="AlphaFoldDB" id="C5CDJ0"/>
<reference evidence="6 7" key="2">
    <citation type="journal article" date="2011" name="J. Bacteriol.">
        <title>Genome Sequence of Kosmotoga olearia Strain TBF 19.5.1, a Thermophilic Bacterium with a Wide Growth Temperature Range, Isolated from the Troll B Oil Platform in the North Sea.</title>
        <authorList>
            <person name="Swithers K.S."/>
            <person name="Dipippo J.L."/>
            <person name="Bruce D.C."/>
            <person name="Detter C."/>
            <person name="Tapia R."/>
            <person name="Han S."/>
            <person name="Goodwin L.A."/>
            <person name="Han J."/>
            <person name="Woyke T."/>
            <person name="Pitluck S."/>
            <person name="Pennacchio L."/>
            <person name="Nolan M."/>
            <person name="Mikhailova N."/>
            <person name="Land M.L."/>
            <person name="Nesbo C.L."/>
            <person name="Gogarten J.P."/>
            <person name="Noll K.M."/>
        </authorList>
    </citation>
    <scope>NUCLEOTIDE SEQUENCE [LARGE SCALE GENOMIC DNA]</scope>
    <source>
        <strain evidence="7">ATCC BAA-1733 / DSM 21960 / TBF 19.5.1</strain>
    </source>
</reference>
<dbReference type="EMBL" id="CP001634">
    <property type="protein sequence ID" value="ACR79074.1"/>
    <property type="molecule type" value="Genomic_DNA"/>
</dbReference>
<keyword evidence="6" id="KW-0032">Aminotransferase</keyword>
<sequence>MLNYLAGQWLSDEEATINVKNTGILTGISVYEVLRTYNGLPFAAKKHFERLKKSADYMGIPLPINFDEFLELLLEGVKKNHNSSGEELRIKVILVQSTNNFSEIIVLYEELPKVSSDVYELGVKVGISKFIRPSAALVPSIIKIPGAPWKVLTRKAMGVYYDMLLLNEKGDLCEGTISNVFLIKDEKLITPNIESGILPGITRENVIGLAKAMEIPVEERTVKGWELFTAQEVFLTHTSAGIVPIRKIEDRVYIEDFADGITRILLDNFEGFIMTNESNWEGLSK</sequence>
<dbReference type="InterPro" id="IPR036038">
    <property type="entry name" value="Aminotransferase-like"/>
</dbReference>
<organism evidence="6 7">
    <name type="scientific">Kosmotoga olearia (strain ATCC BAA-1733 / DSM 21960 / TBF 19.5.1)</name>
    <dbReference type="NCBI Taxonomy" id="521045"/>
    <lineage>
        <taxon>Bacteria</taxon>
        <taxon>Thermotogati</taxon>
        <taxon>Thermotogota</taxon>
        <taxon>Thermotogae</taxon>
        <taxon>Kosmotogales</taxon>
        <taxon>Kosmotogaceae</taxon>
        <taxon>Kosmotoga</taxon>
    </lineage>
</organism>
<dbReference type="InterPro" id="IPR043131">
    <property type="entry name" value="BCAT-like_N"/>
</dbReference>
<dbReference type="InterPro" id="IPR043132">
    <property type="entry name" value="BCAT-like_C"/>
</dbReference>
<dbReference type="GO" id="GO:0008483">
    <property type="term" value="F:transaminase activity"/>
    <property type="evidence" value="ECO:0007669"/>
    <property type="project" value="UniProtKB-KW"/>
</dbReference>